<dbReference type="RefSeq" id="WP_306041827.1">
    <property type="nucleotide sequence ID" value="NZ_CP132309.1"/>
</dbReference>
<name>A0AA50CSR0_9HYPH</name>
<sequence length="136" mass="14940">MSNKVSSKGPNPIDIKVGEKIRTQRRLRGLSQAGLGDALGVTFQQVQKYEKGTNRVSASRLMQIAGVLHMPVSHFFSEQEVEANTDSDQAIGEIAHFIETNEGRDLNLAFARIASPLLRKKIVNLVKAIAEPVSEE</sequence>
<dbReference type="Pfam" id="PF01381">
    <property type="entry name" value="HTH_3"/>
    <property type="match status" value="1"/>
</dbReference>
<dbReference type="PANTHER" id="PTHR46558:SF4">
    <property type="entry name" value="DNA-BIDING PHAGE PROTEIN"/>
    <property type="match status" value="1"/>
</dbReference>
<dbReference type="Proteomes" id="UP001234585">
    <property type="component" value="Plasmid unnamed7"/>
</dbReference>
<keyword evidence="1" id="KW-0238">DNA-binding</keyword>
<dbReference type="GO" id="GO:0003677">
    <property type="term" value="F:DNA binding"/>
    <property type="evidence" value="ECO:0007669"/>
    <property type="project" value="UniProtKB-KW"/>
</dbReference>
<dbReference type="CDD" id="cd00093">
    <property type="entry name" value="HTH_XRE"/>
    <property type="match status" value="1"/>
</dbReference>
<dbReference type="SUPFAM" id="SSF47413">
    <property type="entry name" value="lambda repressor-like DNA-binding domains"/>
    <property type="match status" value="1"/>
</dbReference>
<gene>
    <name evidence="3" type="ORF">Q9313_28705</name>
</gene>
<accession>A0AA50CSR0</accession>
<keyword evidence="4" id="KW-1185">Reference proteome</keyword>
<geneLocation type="plasmid" evidence="3 4">
    <name>unnamed7</name>
</geneLocation>
<dbReference type="PANTHER" id="PTHR46558">
    <property type="entry name" value="TRACRIPTIONAL REGULATORY PROTEIN-RELATED-RELATED"/>
    <property type="match status" value="1"/>
</dbReference>
<evidence type="ECO:0000256" key="1">
    <source>
        <dbReference type="ARBA" id="ARBA00023125"/>
    </source>
</evidence>
<dbReference type="SMART" id="SM00530">
    <property type="entry name" value="HTH_XRE"/>
    <property type="match status" value="1"/>
</dbReference>
<evidence type="ECO:0000313" key="4">
    <source>
        <dbReference type="Proteomes" id="UP001234585"/>
    </source>
</evidence>
<reference evidence="3 4" key="1">
    <citation type="submission" date="2023-08" db="EMBL/GenBank/DDBJ databases">
        <title>Pathogen: clinical or host-associated sample.</title>
        <authorList>
            <person name="Hergert J."/>
            <person name="Casey R."/>
            <person name="Wagner J."/>
            <person name="Young E.L."/>
            <person name="Oakeson K.F."/>
        </authorList>
    </citation>
    <scope>NUCLEOTIDE SEQUENCE [LARGE SCALE GENOMIC DNA]</scope>
    <source>
        <strain evidence="3 4">1760953</strain>
        <plasmid evidence="3 4">unnamed7</plasmid>
    </source>
</reference>
<dbReference type="InterPro" id="IPR001387">
    <property type="entry name" value="Cro/C1-type_HTH"/>
</dbReference>
<dbReference type="Gene3D" id="1.10.260.40">
    <property type="entry name" value="lambda repressor-like DNA-binding domains"/>
    <property type="match status" value="1"/>
</dbReference>
<evidence type="ECO:0000313" key="3">
    <source>
        <dbReference type="EMBL" id="WLS01381.1"/>
    </source>
</evidence>
<evidence type="ECO:0000259" key="2">
    <source>
        <dbReference type="PROSITE" id="PS50943"/>
    </source>
</evidence>
<feature type="domain" description="HTH cro/C1-type" evidence="2">
    <location>
        <begin position="21"/>
        <end position="75"/>
    </location>
</feature>
<dbReference type="PROSITE" id="PS50943">
    <property type="entry name" value="HTH_CROC1"/>
    <property type="match status" value="1"/>
</dbReference>
<dbReference type="AlphaFoldDB" id="A0AA50CSR0"/>
<dbReference type="EMBL" id="CP132309">
    <property type="protein sequence ID" value="WLS01381.1"/>
    <property type="molecule type" value="Genomic_DNA"/>
</dbReference>
<dbReference type="InterPro" id="IPR010982">
    <property type="entry name" value="Lambda_DNA-bd_dom_sf"/>
</dbReference>
<proteinExistence type="predicted"/>
<keyword evidence="3" id="KW-0614">Plasmid</keyword>
<protein>
    <submittedName>
        <fullName evidence="3">Helix-turn-helix transcriptional regulator</fullName>
    </submittedName>
</protein>
<organism evidence="3 4">
    <name type="scientific">Shinella sumterensis</name>
    <dbReference type="NCBI Taxonomy" id="1967501"/>
    <lineage>
        <taxon>Bacteria</taxon>
        <taxon>Pseudomonadati</taxon>
        <taxon>Pseudomonadota</taxon>
        <taxon>Alphaproteobacteria</taxon>
        <taxon>Hyphomicrobiales</taxon>
        <taxon>Rhizobiaceae</taxon>
        <taxon>Shinella</taxon>
    </lineage>
</organism>